<dbReference type="InterPro" id="IPR036259">
    <property type="entry name" value="MFS_trans_sf"/>
</dbReference>
<evidence type="ECO:0000256" key="1">
    <source>
        <dbReference type="ARBA" id="ARBA00004651"/>
    </source>
</evidence>
<keyword evidence="2" id="KW-0813">Transport</keyword>
<dbReference type="SUPFAM" id="SSF103473">
    <property type="entry name" value="MFS general substrate transporter"/>
    <property type="match status" value="1"/>
</dbReference>
<dbReference type="PROSITE" id="PS50850">
    <property type="entry name" value="MFS"/>
    <property type="match status" value="1"/>
</dbReference>
<keyword evidence="6 8" id="KW-0472">Membrane</keyword>
<evidence type="ECO:0000256" key="8">
    <source>
        <dbReference type="SAM" id="Phobius"/>
    </source>
</evidence>
<feature type="transmembrane region" description="Helical" evidence="8">
    <location>
        <begin position="169"/>
        <end position="191"/>
    </location>
</feature>
<comment type="caution">
    <text evidence="10">The sequence shown here is derived from an EMBL/GenBank/DDBJ whole genome shotgun (WGS) entry which is preliminary data.</text>
</comment>
<evidence type="ECO:0000256" key="6">
    <source>
        <dbReference type="ARBA" id="ARBA00023136"/>
    </source>
</evidence>
<feature type="transmembrane region" description="Helical" evidence="8">
    <location>
        <begin position="428"/>
        <end position="450"/>
    </location>
</feature>
<comment type="subcellular location">
    <subcellularLocation>
        <location evidence="1">Cell membrane</location>
        <topology evidence="1">Multi-pass membrane protein</topology>
    </subcellularLocation>
</comment>
<feature type="transmembrane region" description="Helical" evidence="8">
    <location>
        <begin position="42"/>
        <end position="66"/>
    </location>
</feature>
<dbReference type="GO" id="GO:0022857">
    <property type="term" value="F:transmembrane transporter activity"/>
    <property type="evidence" value="ECO:0007669"/>
    <property type="project" value="InterPro"/>
</dbReference>
<feature type="transmembrane region" description="Helical" evidence="8">
    <location>
        <begin position="135"/>
        <end position="157"/>
    </location>
</feature>
<feature type="transmembrane region" description="Helical" evidence="8">
    <location>
        <begin position="231"/>
        <end position="249"/>
    </location>
</feature>
<feature type="transmembrane region" description="Helical" evidence="8">
    <location>
        <begin position="387"/>
        <end position="407"/>
    </location>
</feature>
<feature type="transmembrane region" description="Helical" evidence="8">
    <location>
        <begin position="330"/>
        <end position="351"/>
    </location>
</feature>
<dbReference type="AlphaFoldDB" id="A0A158DV55"/>
<feature type="transmembrane region" description="Helical" evidence="8">
    <location>
        <begin position="470"/>
        <end position="491"/>
    </location>
</feature>
<evidence type="ECO:0000313" key="11">
    <source>
        <dbReference type="Proteomes" id="UP000071859"/>
    </source>
</evidence>
<feature type="transmembrane region" description="Helical" evidence="8">
    <location>
        <begin position="298"/>
        <end position="318"/>
    </location>
</feature>
<reference evidence="10" key="1">
    <citation type="submission" date="2016-01" db="EMBL/GenBank/DDBJ databases">
        <authorList>
            <person name="Peeters C."/>
        </authorList>
    </citation>
    <scope>NUCLEOTIDE SEQUENCE</scope>
    <source>
        <strain evidence="10">LMG 29321</strain>
    </source>
</reference>
<dbReference type="Pfam" id="PF07690">
    <property type="entry name" value="MFS_1"/>
    <property type="match status" value="1"/>
</dbReference>
<feature type="domain" description="Major facilitator superfamily (MFS) profile" evidence="9">
    <location>
        <begin position="44"/>
        <end position="492"/>
    </location>
</feature>
<evidence type="ECO:0000256" key="7">
    <source>
        <dbReference type="SAM" id="MobiDB-lite"/>
    </source>
</evidence>
<feature type="region of interest" description="Disordered" evidence="7">
    <location>
        <begin position="1"/>
        <end position="25"/>
    </location>
</feature>
<evidence type="ECO:0000256" key="3">
    <source>
        <dbReference type="ARBA" id="ARBA00022475"/>
    </source>
</evidence>
<evidence type="ECO:0000256" key="2">
    <source>
        <dbReference type="ARBA" id="ARBA00022448"/>
    </source>
</evidence>
<evidence type="ECO:0000256" key="4">
    <source>
        <dbReference type="ARBA" id="ARBA00022692"/>
    </source>
</evidence>
<proteinExistence type="predicted"/>
<feature type="transmembrane region" description="Helical" evidence="8">
    <location>
        <begin position="261"/>
        <end position="277"/>
    </location>
</feature>
<feature type="transmembrane region" description="Helical" evidence="8">
    <location>
        <begin position="363"/>
        <end position="381"/>
    </location>
</feature>
<keyword evidence="11" id="KW-1185">Reference proteome</keyword>
<dbReference type="InterPro" id="IPR011701">
    <property type="entry name" value="MFS"/>
</dbReference>
<evidence type="ECO:0000256" key="5">
    <source>
        <dbReference type="ARBA" id="ARBA00022989"/>
    </source>
</evidence>
<dbReference type="Proteomes" id="UP000071859">
    <property type="component" value="Unassembled WGS sequence"/>
</dbReference>
<evidence type="ECO:0000313" key="10">
    <source>
        <dbReference type="EMBL" id="SAK98413.1"/>
    </source>
</evidence>
<dbReference type="PANTHER" id="PTHR42718">
    <property type="entry name" value="MAJOR FACILITATOR SUPERFAMILY MULTIDRUG TRANSPORTER MFSC"/>
    <property type="match status" value="1"/>
</dbReference>
<keyword evidence="3" id="KW-1003">Cell membrane</keyword>
<feature type="transmembrane region" description="Helical" evidence="8">
    <location>
        <begin position="78"/>
        <end position="98"/>
    </location>
</feature>
<protein>
    <submittedName>
        <fullName evidence="10">DSBA oxidoreductase</fullName>
    </submittedName>
</protein>
<feature type="transmembrane region" description="Helical" evidence="8">
    <location>
        <begin position="110"/>
        <end position="129"/>
    </location>
</feature>
<dbReference type="GO" id="GO:0005886">
    <property type="term" value="C:plasma membrane"/>
    <property type="evidence" value="ECO:0007669"/>
    <property type="project" value="UniProtKB-SubCell"/>
</dbReference>
<name>A0A158DV55_9BURK</name>
<dbReference type="Gene3D" id="1.20.1250.20">
    <property type="entry name" value="MFS general substrate transporter like domains"/>
    <property type="match status" value="1"/>
</dbReference>
<dbReference type="InterPro" id="IPR020846">
    <property type="entry name" value="MFS_dom"/>
</dbReference>
<sequence length="503" mass="53143">MAHRRLPLLSSPHFSRPLSPLPEPSKVTTSVSMSIEQRKHQATSLLVVIGSYLMIVLDTSIVIAGLPHIRADLDLTPAQLSSVQSIYTLFFGAFLLFGARCGDLAGARRIMQLGLSVFVVASTAIGMAHDCLWLVAARAVQGIGAALIAPSALTLLSQNFEEGEARNSALAWYGSTAGIGASVGLVLGGVFAETLSWRAGFFLNIPVGVALFCITRSSLNESPRFQTRLDVLGALLSTFGFGSIILAVMRTEDEGWSSNSVLVPAAMGVVTILSFLWHEHRTTQPLMPLRVFADRRRFGAYVIRFLFLGPMVSFFFFVSQFMQDGLGFTAIGAGLGFLPMTVVAFIAPFAVPALSKRIGEDAVLLLGLLVTCSGILWMSFLDASATFWLSIGLPMTLIGTGQGLSLAPMTSAGISGVPKSETGVASGVLNVAHQLGASLGLGLLTSVAVWAQRGAPDHQAALVQGTRAVFLVGGAMLIAAMGAVAIFLSPTRGSVCLHPRRRP</sequence>
<feature type="transmembrane region" description="Helical" evidence="8">
    <location>
        <begin position="197"/>
        <end position="219"/>
    </location>
</feature>
<dbReference type="EMBL" id="FCOX02000037">
    <property type="protein sequence ID" value="SAK98413.1"/>
    <property type="molecule type" value="Genomic_DNA"/>
</dbReference>
<keyword evidence="5 8" id="KW-1133">Transmembrane helix</keyword>
<dbReference type="CDD" id="cd17321">
    <property type="entry name" value="MFS_MMR_MDR_like"/>
    <property type="match status" value="1"/>
</dbReference>
<evidence type="ECO:0000259" key="9">
    <source>
        <dbReference type="PROSITE" id="PS50850"/>
    </source>
</evidence>
<accession>A0A158DV55</accession>
<dbReference type="Gene3D" id="1.20.1720.10">
    <property type="entry name" value="Multidrug resistance protein D"/>
    <property type="match status" value="1"/>
</dbReference>
<gene>
    <name evidence="10" type="ORF">AWB78_05660</name>
</gene>
<organism evidence="10 11">
    <name type="scientific">Caballeronia calidae</name>
    <dbReference type="NCBI Taxonomy" id="1777139"/>
    <lineage>
        <taxon>Bacteria</taxon>
        <taxon>Pseudomonadati</taxon>
        <taxon>Pseudomonadota</taxon>
        <taxon>Betaproteobacteria</taxon>
        <taxon>Burkholderiales</taxon>
        <taxon>Burkholderiaceae</taxon>
        <taxon>Caballeronia</taxon>
    </lineage>
</organism>
<dbReference type="PANTHER" id="PTHR42718:SF46">
    <property type="entry name" value="BLR6921 PROTEIN"/>
    <property type="match status" value="1"/>
</dbReference>
<keyword evidence="4 8" id="KW-0812">Transmembrane</keyword>